<dbReference type="InterPro" id="IPR007627">
    <property type="entry name" value="RNA_pol_sigma70_r2"/>
</dbReference>
<evidence type="ECO:0000256" key="1">
    <source>
        <dbReference type="ARBA" id="ARBA00010641"/>
    </source>
</evidence>
<evidence type="ECO:0000313" key="8">
    <source>
        <dbReference type="EMBL" id="GLC88344.1"/>
    </source>
</evidence>
<evidence type="ECO:0000313" key="9">
    <source>
        <dbReference type="Proteomes" id="UP001065593"/>
    </source>
</evidence>
<dbReference type="PANTHER" id="PTHR43133:SF8">
    <property type="entry name" value="RNA POLYMERASE SIGMA FACTOR HI_1459-RELATED"/>
    <property type="match status" value="1"/>
</dbReference>
<dbReference type="InterPro" id="IPR039425">
    <property type="entry name" value="RNA_pol_sigma-70-like"/>
</dbReference>
<evidence type="ECO:0008006" key="10">
    <source>
        <dbReference type="Google" id="ProtNLM"/>
    </source>
</evidence>
<dbReference type="PANTHER" id="PTHR43133">
    <property type="entry name" value="RNA POLYMERASE ECF-TYPE SIGMA FACTO"/>
    <property type="match status" value="1"/>
</dbReference>
<sequence length="172" mass="20688">MSKQPQLFPEQPFEELLQAVQPMITAICVKCRIYKEHDYYRQIASIAAWEAWKKADCSKGVFSSYVYTSIRGAILNELSKERISMELYTPTMDDTLYFLYQEYYEQYEEQTEYAMEQLLSALSEEEKIILFRWYMEGYSYIEIAKELQLSVEAVKKRSIRMRAKLQKWRRNK</sequence>
<keyword evidence="2" id="KW-0805">Transcription regulation</keyword>
<dbReference type="InterPro" id="IPR014284">
    <property type="entry name" value="RNA_pol_sigma-70_dom"/>
</dbReference>
<dbReference type="InterPro" id="IPR013249">
    <property type="entry name" value="RNA_pol_sigma70_r4_t2"/>
</dbReference>
<evidence type="ECO:0000256" key="4">
    <source>
        <dbReference type="ARBA" id="ARBA00023125"/>
    </source>
</evidence>
<dbReference type="CDD" id="cd06171">
    <property type="entry name" value="Sigma70_r4"/>
    <property type="match status" value="1"/>
</dbReference>
<evidence type="ECO:0000259" key="6">
    <source>
        <dbReference type="Pfam" id="PF04542"/>
    </source>
</evidence>
<dbReference type="InterPro" id="IPR036388">
    <property type="entry name" value="WH-like_DNA-bd_sf"/>
</dbReference>
<gene>
    <name evidence="8" type="ORF">LYSBPC_14710</name>
</gene>
<keyword evidence="5" id="KW-0804">Transcription</keyword>
<comment type="caution">
    <text evidence="8">The sequence shown here is derived from an EMBL/GenBank/DDBJ whole genome shotgun (WGS) entry which is preliminary data.</text>
</comment>
<feature type="domain" description="RNA polymerase sigma-70 region 2" evidence="6">
    <location>
        <begin position="19"/>
        <end position="82"/>
    </location>
</feature>
<keyword evidence="4" id="KW-0238">DNA-binding</keyword>
<dbReference type="SUPFAM" id="SSF88946">
    <property type="entry name" value="Sigma2 domain of RNA polymerase sigma factors"/>
    <property type="match status" value="1"/>
</dbReference>
<reference evidence="8" key="1">
    <citation type="submission" date="2022-08" db="EMBL/GenBank/DDBJ databases">
        <title>Draft genome sequence of Lysinibacillus sp. strain KH24.</title>
        <authorList>
            <person name="Kanbe H."/>
            <person name="Itoh H."/>
        </authorList>
    </citation>
    <scope>NUCLEOTIDE SEQUENCE</scope>
    <source>
        <strain evidence="8">KH24</strain>
    </source>
</reference>
<protein>
    <recommendedName>
        <fullName evidence="10">Sigma-70 family RNA polymerase sigma factor</fullName>
    </recommendedName>
</protein>
<evidence type="ECO:0000256" key="3">
    <source>
        <dbReference type="ARBA" id="ARBA00023082"/>
    </source>
</evidence>
<feature type="domain" description="RNA polymerase sigma factor 70 region 4 type 2" evidence="7">
    <location>
        <begin position="115"/>
        <end position="160"/>
    </location>
</feature>
<organism evidence="8 9">
    <name type="scientific">Lysinibacillus piscis</name>
    <dbReference type="NCBI Taxonomy" id="2518931"/>
    <lineage>
        <taxon>Bacteria</taxon>
        <taxon>Bacillati</taxon>
        <taxon>Bacillota</taxon>
        <taxon>Bacilli</taxon>
        <taxon>Bacillales</taxon>
        <taxon>Bacillaceae</taxon>
        <taxon>Lysinibacillus</taxon>
    </lineage>
</organism>
<dbReference type="InterPro" id="IPR013324">
    <property type="entry name" value="RNA_pol_sigma_r3/r4-like"/>
</dbReference>
<dbReference type="Gene3D" id="1.10.10.10">
    <property type="entry name" value="Winged helix-like DNA-binding domain superfamily/Winged helix DNA-binding domain"/>
    <property type="match status" value="1"/>
</dbReference>
<evidence type="ECO:0000259" key="7">
    <source>
        <dbReference type="Pfam" id="PF08281"/>
    </source>
</evidence>
<dbReference type="InterPro" id="IPR013325">
    <property type="entry name" value="RNA_pol_sigma_r2"/>
</dbReference>
<dbReference type="SUPFAM" id="SSF88659">
    <property type="entry name" value="Sigma3 and sigma4 domains of RNA polymerase sigma factors"/>
    <property type="match status" value="1"/>
</dbReference>
<dbReference type="RefSeq" id="WP_264988110.1">
    <property type="nucleotide sequence ID" value="NZ_BRZA01000002.1"/>
</dbReference>
<name>A0ABQ5NIZ8_9BACI</name>
<evidence type="ECO:0000256" key="2">
    <source>
        <dbReference type="ARBA" id="ARBA00023015"/>
    </source>
</evidence>
<dbReference type="Pfam" id="PF08281">
    <property type="entry name" value="Sigma70_r4_2"/>
    <property type="match status" value="1"/>
</dbReference>
<dbReference type="NCBIfam" id="TIGR02937">
    <property type="entry name" value="sigma70-ECF"/>
    <property type="match status" value="1"/>
</dbReference>
<comment type="similarity">
    <text evidence="1">Belongs to the sigma-70 factor family. ECF subfamily.</text>
</comment>
<proteinExistence type="inferred from homology"/>
<dbReference type="Pfam" id="PF04542">
    <property type="entry name" value="Sigma70_r2"/>
    <property type="match status" value="1"/>
</dbReference>
<accession>A0ABQ5NIZ8</accession>
<evidence type="ECO:0000256" key="5">
    <source>
        <dbReference type="ARBA" id="ARBA00023163"/>
    </source>
</evidence>
<dbReference type="EMBL" id="BRZA01000002">
    <property type="protein sequence ID" value="GLC88344.1"/>
    <property type="molecule type" value="Genomic_DNA"/>
</dbReference>
<keyword evidence="3" id="KW-0731">Sigma factor</keyword>
<keyword evidence="9" id="KW-1185">Reference proteome</keyword>
<dbReference type="Proteomes" id="UP001065593">
    <property type="component" value="Unassembled WGS sequence"/>
</dbReference>